<dbReference type="EMBL" id="VMHL01000001">
    <property type="protein sequence ID" value="TSJ91772.1"/>
    <property type="molecule type" value="Genomic_DNA"/>
</dbReference>
<dbReference type="Proteomes" id="UP000319138">
    <property type="component" value="Unassembled WGS sequence"/>
</dbReference>
<dbReference type="AlphaFoldDB" id="A0A556RS94"/>
<reference evidence="1 2" key="1">
    <citation type="submission" date="2019-07" db="EMBL/GenBank/DDBJ databases">
        <title>Gilliamella genomes.</title>
        <authorList>
            <person name="Zheng H."/>
        </authorList>
    </citation>
    <scope>NUCLEOTIDE SEQUENCE [LARGE SCALE GENOMIC DNA]</scope>
    <source>
        <strain evidence="1 2">W8131</strain>
    </source>
</reference>
<dbReference type="RefSeq" id="WP_144187469.1">
    <property type="nucleotide sequence ID" value="NZ_VMHL01000001.1"/>
</dbReference>
<name>A0A556RS94_9GAMM</name>
<protein>
    <submittedName>
        <fullName evidence="1">Uncharacterized protein</fullName>
    </submittedName>
</protein>
<evidence type="ECO:0000313" key="2">
    <source>
        <dbReference type="Proteomes" id="UP000319138"/>
    </source>
</evidence>
<gene>
    <name evidence="1" type="ORF">FPQ14_00450</name>
</gene>
<organism evidence="1 2">
    <name type="scientific">Gilliamella apicola</name>
    <dbReference type="NCBI Taxonomy" id="1196095"/>
    <lineage>
        <taxon>Bacteria</taxon>
        <taxon>Pseudomonadati</taxon>
        <taxon>Pseudomonadota</taxon>
        <taxon>Gammaproteobacteria</taxon>
        <taxon>Orbales</taxon>
        <taxon>Orbaceae</taxon>
        <taxon>Gilliamella</taxon>
    </lineage>
</organism>
<proteinExistence type="predicted"/>
<accession>A0A556RS94</accession>
<sequence length="65" mass="7163">MADVLKEAPNITGIDTDTKKARDVFTTKLLAAHIKANYMTPTEAANLIDQEVKKMRSALRGDHHG</sequence>
<comment type="caution">
    <text evidence="1">The sequence shown here is derived from an EMBL/GenBank/DDBJ whole genome shotgun (WGS) entry which is preliminary data.</text>
</comment>
<evidence type="ECO:0000313" key="1">
    <source>
        <dbReference type="EMBL" id="TSJ91772.1"/>
    </source>
</evidence>